<keyword evidence="3" id="KW-1185">Reference proteome</keyword>
<dbReference type="OrthoDB" id="295770at2157"/>
<sequence>MTTEHVLDHHLDAFTGQDLDECLADYTDDSVVITNMGTFRGLDEIEGLFAGLFEEFSQDGSTVELDRKEIEGEYAYIVWHGETPDNDYEFCTDTFVVEDGVITRQTFAGKVEPKV</sequence>
<dbReference type="AlphaFoldDB" id="A0A368NEU8"/>
<reference evidence="2 3" key="1">
    <citation type="submission" date="2018-07" db="EMBL/GenBank/DDBJ databases">
        <title>Genome sequences of Haloplanus salinus JCM 18368T.</title>
        <authorList>
            <person name="Kim Y.B."/>
            <person name="Roh S.W."/>
        </authorList>
    </citation>
    <scope>NUCLEOTIDE SEQUENCE [LARGE SCALE GENOMIC DNA]</scope>
    <source>
        <strain evidence="2 3">JCM 18368</strain>
    </source>
</reference>
<comment type="caution">
    <text evidence="2">The sequence shown here is derived from an EMBL/GenBank/DDBJ whole genome shotgun (WGS) entry which is preliminary data.</text>
</comment>
<dbReference type="InterPro" id="IPR037401">
    <property type="entry name" value="SnoaL-like"/>
</dbReference>
<dbReference type="Gene3D" id="3.10.450.50">
    <property type="match status" value="1"/>
</dbReference>
<proteinExistence type="predicted"/>
<dbReference type="RefSeq" id="WP_114449830.1">
    <property type="nucleotide sequence ID" value="NZ_QPHM01000001.1"/>
</dbReference>
<protein>
    <submittedName>
        <fullName evidence="2">Nuclear transport factor 2 family protein</fullName>
    </submittedName>
</protein>
<dbReference type="SUPFAM" id="SSF54427">
    <property type="entry name" value="NTF2-like"/>
    <property type="match status" value="1"/>
</dbReference>
<organism evidence="2 3">
    <name type="scientific">Haloplanus salinus</name>
    <dbReference type="NCBI Taxonomy" id="1126245"/>
    <lineage>
        <taxon>Archaea</taxon>
        <taxon>Methanobacteriati</taxon>
        <taxon>Methanobacteriota</taxon>
        <taxon>Stenosarchaea group</taxon>
        <taxon>Halobacteria</taxon>
        <taxon>Halobacteriales</taxon>
        <taxon>Haloferacaceae</taxon>
        <taxon>Haloplanus</taxon>
    </lineage>
</organism>
<feature type="domain" description="SnoaL-like" evidence="1">
    <location>
        <begin position="9"/>
        <end position="104"/>
    </location>
</feature>
<dbReference type="Proteomes" id="UP000252189">
    <property type="component" value="Unassembled WGS sequence"/>
</dbReference>
<evidence type="ECO:0000259" key="1">
    <source>
        <dbReference type="Pfam" id="PF12680"/>
    </source>
</evidence>
<evidence type="ECO:0000313" key="2">
    <source>
        <dbReference type="EMBL" id="RCU48195.1"/>
    </source>
</evidence>
<evidence type="ECO:0000313" key="3">
    <source>
        <dbReference type="Proteomes" id="UP000252189"/>
    </source>
</evidence>
<dbReference type="Pfam" id="PF12680">
    <property type="entry name" value="SnoaL_2"/>
    <property type="match status" value="1"/>
</dbReference>
<gene>
    <name evidence="2" type="ORF">DU504_13295</name>
</gene>
<dbReference type="EMBL" id="QPHM01000001">
    <property type="protein sequence ID" value="RCU48195.1"/>
    <property type="molecule type" value="Genomic_DNA"/>
</dbReference>
<name>A0A368NEU8_9EURY</name>
<dbReference type="InterPro" id="IPR032710">
    <property type="entry name" value="NTF2-like_dom_sf"/>
</dbReference>
<accession>A0A368NEU8</accession>